<proteinExistence type="predicted"/>
<evidence type="ECO:0000313" key="2">
    <source>
        <dbReference type="EMBL" id="CCA14495.1"/>
    </source>
</evidence>
<dbReference type="AlphaFoldDB" id="F0W0C3"/>
<accession>F0W0C3</accession>
<feature type="region of interest" description="Disordered" evidence="1">
    <location>
        <begin position="74"/>
        <end position="116"/>
    </location>
</feature>
<name>F0W0C3_9STRA</name>
<protein>
    <submittedName>
        <fullName evidence="2">AlNc14C4G566 protein</fullName>
    </submittedName>
</protein>
<dbReference type="EMBL" id="FR824049">
    <property type="protein sequence ID" value="CCA14495.1"/>
    <property type="molecule type" value="Genomic_DNA"/>
</dbReference>
<dbReference type="HOGENOM" id="CLU_2101456_0_0_1"/>
<reference evidence="2" key="2">
    <citation type="submission" date="2011-02" db="EMBL/GenBank/DDBJ databases">
        <authorList>
            <person name="MacLean D."/>
        </authorList>
    </citation>
    <scope>NUCLEOTIDE SEQUENCE</scope>
</reference>
<sequence length="116" mass="12578">MLSKFQSSDVEIHSDCIPKASKFINLELSQSFLSAEDLGSEYTNREAELKPSPTHAHQQMASVANVAAFRRSKVNDTPNHRAMSPISSLPSSGNHLQKSVQSGANKTPPMSAVNVK</sequence>
<organism evidence="2">
    <name type="scientific">Albugo laibachii Nc14</name>
    <dbReference type="NCBI Taxonomy" id="890382"/>
    <lineage>
        <taxon>Eukaryota</taxon>
        <taxon>Sar</taxon>
        <taxon>Stramenopiles</taxon>
        <taxon>Oomycota</taxon>
        <taxon>Peronosporomycetes</taxon>
        <taxon>Albuginales</taxon>
        <taxon>Albuginaceae</taxon>
        <taxon>Albugo</taxon>
    </lineage>
</organism>
<reference evidence="2" key="1">
    <citation type="journal article" date="2011" name="PLoS Biol.">
        <title>Gene gain and loss during evolution of obligate parasitism in the white rust pathogen of Arabidopsis thaliana.</title>
        <authorList>
            <person name="Kemen E."/>
            <person name="Gardiner A."/>
            <person name="Schultz-Larsen T."/>
            <person name="Kemen A.C."/>
            <person name="Balmuth A.L."/>
            <person name="Robert-Seilaniantz A."/>
            <person name="Bailey K."/>
            <person name="Holub E."/>
            <person name="Studholme D.J."/>
            <person name="Maclean D."/>
            <person name="Jones J.D."/>
        </authorList>
    </citation>
    <scope>NUCLEOTIDE SEQUENCE</scope>
</reference>
<feature type="compositionally biased region" description="Polar residues" evidence="1">
    <location>
        <begin position="85"/>
        <end position="105"/>
    </location>
</feature>
<gene>
    <name evidence="2" type="primary">AlNc14C4G566</name>
    <name evidence="2" type="ORF">ALNC14_006380</name>
</gene>
<evidence type="ECO:0000256" key="1">
    <source>
        <dbReference type="SAM" id="MobiDB-lite"/>
    </source>
</evidence>